<dbReference type="InterPro" id="IPR003667">
    <property type="entry name" value="NqrDE/RnfAE"/>
</dbReference>
<dbReference type="Pfam" id="PF02508">
    <property type="entry name" value="Rnf-Nqr"/>
    <property type="match status" value="1"/>
</dbReference>
<keyword evidence="6 8" id="KW-1133">Transmembrane helix</keyword>
<accession>A0A1J4SFU8</accession>
<dbReference type="AlphaFoldDB" id="A0A1J4SFU8"/>
<keyword evidence="8" id="KW-1003">Cell membrane</keyword>
<feature type="transmembrane region" description="Helical" evidence="8">
    <location>
        <begin position="130"/>
        <end position="148"/>
    </location>
</feature>
<organism evidence="9 10">
    <name type="scientific">Candidatus Desantisbacteria bacterium CG1_02_38_46</name>
    <dbReference type="NCBI Taxonomy" id="1817893"/>
    <lineage>
        <taxon>Bacteria</taxon>
        <taxon>Candidatus Desantisiibacteriota</taxon>
    </lineage>
</organism>
<dbReference type="EC" id="7.-.-.-" evidence="8"/>
<feature type="transmembrane region" description="Helical" evidence="8">
    <location>
        <begin position="96"/>
        <end position="118"/>
    </location>
</feature>
<evidence type="ECO:0000256" key="5">
    <source>
        <dbReference type="ARBA" id="ARBA00022982"/>
    </source>
</evidence>
<evidence type="ECO:0000313" key="9">
    <source>
        <dbReference type="EMBL" id="OIN98313.1"/>
    </source>
</evidence>
<comment type="function">
    <text evidence="8">Part of a membrane-bound complex that couples electron transfer with translocation of ions across the membrane.</text>
</comment>
<comment type="subunit">
    <text evidence="8">The complex is composed of six subunits: RnfA, RnfB, RnfC, RnfD, RnfE and RnfG.</text>
</comment>
<sequence>MKIWLSFTKGILKENPVLVLMIGLCPALAVSSTVRDAFGMGIAATFVLVCSNIVISLLRRAVPHQMRIPIFIVIISTFVTIVDYVMAAYSPSIHHALGVFIPLIVVNCIILGRAEAFAYKNPVLHSTMDGLGMGIGFTLIIVLMGAIRELLGNGTILGSPVLGSGFEPALIMILPPGAFLTIGFMMAIKKKIWGEK</sequence>
<dbReference type="GO" id="GO:0012505">
    <property type="term" value="C:endomembrane system"/>
    <property type="evidence" value="ECO:0007669"/>
    <property type="project" value="UniProtKB-SubCell"/>
</dbReference>
<dbReference type="PIRSF" id="PIRSF006102">
    <property type="entry name" value="NQR_DE"/>
    <property type="match status" value="1"/>
</dbReference>
<feature type="transmembrane region" description="Helical" evidence="8">
    <location>
        <begin position="39"/>
        <end position="58"/>
    </location>
</feature>
<evidence type="ECO:0000256" key="4">
    <source>
        <dbReference type="ARBA" id="ARBA00022967"/>
    </source>
</evidence>
<evidence type="ECO:0000256" key="8">
    <source>
        <dbReference type="HAMAP-Rule" id="MF_00478"/>
    </source>
</evidence>
<dbReference type="GO" id="GO:0005886">
    <property type="term" value="C:plasma membrane"/>
    <property type="evidence" value="ECO:0007669"/>
    <property type="project" value="UniProtKB-SubCell"/>
</dbReference>
<feature type="transmembrane region" description="Helical" evidence="8">
    <location>
        <begin position="70"/>
        <end position="90"/>
    </location>
</feature>
<name>A0A1J4SFU8_9BACT</name>
<feature type="transmembrane region" description="Helical" evidence="8">
    <location>
        <begin position="168"/>
        <end position="188"/>
    </location>
</feature>
<keyword evidence="4 8" id="KW-1278">Translocase</keyword>
<keyword evidence="2 8" id="KW-0813">Transport</keyword>
<gene>
    <name evidence="8" type="primary">rnfE</name>
    <name evidence="9" type="ORF">AUJ66_01245</name>
</gene>
<evidence type="ECO:0000256" key="2">
    <source>
        <dbReference type="ARBA" id="ARBA00022448"/>
    </source>
</evidence>
<dbReference type="InterPro" id="IPR010968">
    <property type="entry name" value="RnfE"/>
</dbReference>
<dbReference type="STRING" id="1817893.AUJ66_01245"/>
<dbReference type="PANTHER" id="PTHR30586:SF0">
    <property type="entry name" value="ION-TRANSLOCATING OXIDOREDUCTASE COMPLEX SUBUNIT E"/>
    <property type="match status" value="1"/>
</dbReference>
<dbReference type="Proteomes" id="UP000182278">
    <property type="component" value="Unassembled WGS sequence"/>
</dbReference>
<evidence type="ECO:0000313" key="10">
    <source>
        <dbReference type="Proteomes" id="UP000182278"/>
    </source>
</evidence>
<protein>
    <recommendedName>
        <fullName evidence="8">Ion-translocating oxidoreductase complex subunit E</fullName>
        <ecNumber evidence="8">7.-.-.-</ecNumber>
    </recommendedName>
    <alternativeName>
        <fullName evidence="8">Rnf electron transport complex subunit E</fullName>
    </alternativeName>
</protein>
<keyword evidence="3 8" id="KW-0812">Transmembrane</keyword>
<dbReference type="HAMAP" id="MF_00478">
    <property type="entry name" value="RsxE_RnfE"/>
    <property type="match status" value="1"/>
</dbReference>
<evidence type="ECO:0000256" key="7">
    <source>
        <dbReference type="ARBA" id="ARBA00023136"/>
    </source>
</evidence>
<proteinExistence type="inferred from homology"/>
<evidence type="ECO:0000256" key="3">
    <source>
        <dbReference type="ARBA" id="ARBA00022692"/>
    </source>
</evidence>
<dbReference type="EMBL" id="MNUO01000017">
    <property type="protein sequence ID" value="OIN98313.1"/>
    <property type="molecule type" value="Genomic_DNA"/>
</dbReference>
<dbReference type="NCBIfam" id="NF009070">
    <property type="entry name" value="PRK12405.1"/>
    <property type="match status" value="1"/>
</dbReference>
<comment type="caution">
    <text evidence="9">The sequence shown here is derived from an EMBL/GenBank/DDBJ whole genome shotgun (WGS) entry which is preliminary data.</text>
</comment>
<dbReference type="GO" id="GO:0022900">
    <property type="term" value="P:electron transport chain"/>
    <property type="evidence" value="ECO:0007669"/>
    <property type="project" value="UniProtKB-UniRule"/>
</dbReference>
<comment type="subcellular location">
    <subcellularLocation>
        <location evidence="8">Cell membrane</location>
        <topology evidence="8">Multi-pass membrane protein</topology>
    </subcellularLocation>
    <subcellularLocation>
        <location evidence="1">Endomembrane system</location>
        <topology evidence="1">Multi-pass membrane protein</topology>
    </subcellularLocation>
</comment>
<evidence type="ECO:0000256" key="6">
    <source>
        <dbReference type="ARBA" id="ARBA00022989"/>
    </source>
</evidence>
<keyword evidence="7 8" id="KW-0472">Membrane</keyword>
<reference evidence="9 10" key="1">
    <citation type="journal article" date="2016" name="Environ. Microbiol.">
        <title>Genomic resolution of a cold subsurface aquifer community provides metabolic insights for novel microbes adapted to high CO concentrations.</title>
        <authorList>
            <person name="Probst A.J."/>
            <person name="Castelle C.J."/>
            <person name="Singh A."/>
            <person name="Brown C.T."/>
            <person name="Anantharaman K."/>
            <person name="Sharon I."/>
            <person name="Hug L.A."/>
            <person name="Burstein D."/>
            <person name="Emerson J.B."/>
            <person name="Thomas B.C."/>
            <person name="Banfield J.F."/>
        </authorList>
    </citation>
    <scope>NUCLEOTIDE SEQUENCE [LARGE SCALE GENOMIC DNA]</scope>
    <source>
        <strain evidence="9">CG1_02_38_46</strain>
    </source>
</reference>
<evidence type="ECO:0000256" key="1">
    <source>
        <dbReference type="ARBA" id="ARBA00004127"/>
    </source>
</evidence>
<dbReference type="NCBIfam" id="TIGR01948">
    <property type="entry name" value="rnfE"/>
    <property type="match status" value="1"/>
</dbReference>
<keyword evidence="5 8" id="KW-0249">Electron transport</keyword>
<dbReference type="PANTHER" id="PTHR30586">
    <property type="entry name" value="ELECTRON TRANSPORT COMPLEX PROTEIN RNFE"/>
    <property type="match status" value="1"/>
</dbReference>
<comment type="similarity">
    <text evidence="8">Belongs to the NqrDE/RnfAE family.</text>
</comment>